<dbReference type="WBParaSite" id="ALUE_0000537801-mRNA-1">
    <property type="protein sequence ID" value="ALUE_0000537801-mRNA-1"/>
    <property type="gene ID" value="ALUE_0000537801"/>
</dbReference>
<organism evidence="1 2">
    <name type="scientific">Ascaris lumbricoides</name>
    <name type="common">Giant roundworm</name>
    <dbReference type="NCBI Taxonomy" id="6252"/>
    <lineage>
        <taxon>Eukaryota</taxon>
        <taxon>Metazoa</taxon>
        <taxon>Ecdysozoa</taxon>
        <taxon>Nematoda</taxon>
        <taxon>Chromadorea</taxon>
        <taxon>Rhabditida</taxon>
        <taxon>Spirurina</taxon>
        <taxon>Ascaridomorpha</taxon>
        <taxon>Ascaridoidea</taxon>
        <taxon>Ascarididae</taxon>
        <taxon>Ascaris</taxon>
    </lineage>
</organism>
<reference evidence="2" key="1">
    <citation type="submission" date="2017-02" db="UniProtKB">
        <authorList>
            <consortium name="WormBaseParasite"/>
        </authorList>
    </citation>
    <scope>IDENTIFICATION</scope>
</reference>
<keyword evidence="1" id="KW-1185">Reference proteome</keyword>
<evidence type="ECO:0000313" key="1">
    <source>
        <dbReference type="Proteomes" id="UP000036681"/>
    </source>
</evidence>
<sequence>MTHQIEIIVQSLASEPLLVRFWNVDSQETFTYYFGYCGSKIIIVPKGNACAYDKWYFDVYRLLVDRVNAFESKRIVLDGVGCLFFIIGRDLRLRLQQQLWLKVRVAFKPDASTCLQQGKFLGGCN</sequence>
<evidence type="ECO:0000313" key="2">
    <source>
        <dbReference type="WBParaSite" id="ALUE_0000537801-mRNA-1"/>
    </source>
</evidence>
<protein>
    <submittedName>
        <fullName evidence="2">LAM_G_DOMAIN domain-containing protein</fullName>
    </submittedName>
</protein>
<accession>A0A0M3HSE6</accession>
<dbReference type="Proteomes" id="UP000036681">
    <property type="component" value="Unplaced"/>
</dbReference>
<proteinExistence type="predicted"/>
<dbReference type="AlphaFoldDB" id="A0A0M3HSE6"/>
<name>A0A0M3HSE6_ASCLU</name>